<dbReference type="SUPFAM" id="SSF52058">
    <property type="entry name" value="L domain-like"/>
    <property type="match status" value="1"/>
</dbReference>
<keyword evidence="8" id="KW-1185">Reference proteome</keyword>
<dbReference type="Proteomes" id="UP000664203">
    <property type="component" value="Unassembled WGS sequence"/>
</dbReference>
<dbReference type="Gene3D" id="3.80.10.10">
    <property type="entry name" value="Ribonuclease Inhibitor"/>
    <property type="match status" value="2"/>
</dbReference>
<dbReference type="FunFam" id="3.80.10.10:FF:000446">
    <property type="entry name" value="Protein phosphatase 1 regulatory subunit SDS22"/>
    <property type="match status" value="1"/>
</dbReference>
<keyword evidence="3" id="KW-0677">Repeat</keyword>
<organism evidence="7 8">
    <name type="scientific">Alectoria fallacina</name>
    <dbReference type="NCBI Taxonomy" id="1903189"/>
    <lineage>
        <taxon>Eukaryota</taxon>
        <taxon>Fungi</taxon>
        <taxon>Dikarya</taxon>
        <taxon>Ascomycota</taxon>
        <taxon>Pezizomycotina</taxon>
        <taxon>Lecanoromycetes</taxon>
        <taxon>OSLEUM clade</taxon>
        <taxon>Lecanoromycetidae</taxon>
        <taxon>Lecanorales</taxon>
        <taxon>Lecanorineae</taxon>
        <taxon>Parmeliaceae</taxon>
        <taxon>Alectoria</taxon>
    </lineage>
</organism>
<accession>A0A8H3ETG1</accession>
<dbReference type="Pfam" id="PF14580">
    <property type="entry name" value="LRR_9"/>
    <property type="match status" value="1"/>
</dbReference>
<protein>
    <submittedName>
        <fullName evidence="7">Protein phosphatase 1 regulatory subunit sds22</fullName>
    </submittedName>
</protein>
<comment type="caution">
    <text evidence="7">The sequence shown here is derived from an EMBL/GenBank/DDBJ whole genome shotgun (WGS) entry which is preliminary data.</text>
</comment>
<dbReference type="PANTHER" id="PTHR45973">
    <property type="entry name" value="PROTEIN PHOSPHATASE 1 REGULATORY SUBUNIT SDS22-RELATED"/>
    <property type="match status" value="1"/>
</dbReference>
<dbReference type="InterPro" id="IPR001611">
    <property type="entry name" value="Leu-rich_rpt"/>
</dbReference>
<reference evidence="7" key="1">
    <citation type="submission" date="2021-03" db="EMBL/GenBank/DDBJ databases">
        <authorList>
            <person name="Tagirdzhanova G."/>
        </authorList>
    </citation>
    <scope>NUCLEOTIDE SEQUENCE</scope>
</reference>
<gene>
    <name evidence="7" type="primary">SDS22</name>
    <name evidence="7" type="ORF">ALECFALPRED_007078</name>
</gene>
<dbReference type="SMART" id="SM00369">
    <property type="entry name" value="LRR_TYP"/>
    <property type="match status" value="4"/>
</dbReference>
<name>A0A8H3ETG1_9LECA</name>
<dbReference type="EMBL" id="CAJPDR010000046">
    <property type="protein sequence ID" value="CAF9911099.1"/>
    <property type="molecule type" value="Genomic_DNA"/>
</dbReference>
<keyword evidence="2" id="KW-0433">Leucine-rich repeat</keyword>
<dbReference type="PANTHER" id="PTHR45973:SF23">
    <property type="entry name" value="PROTEIN PHOSPHATASE 1 REGULATORY SUBUNIT 7"/>
    <property type="match status" value="1"/>
</dbReference>
<dbReference type="InterPro" id="IPR032675">
    <property type="entry name" value="LRR_dom_sf"/>
</dbReference>
<dbReference type="InterPro" id="IPR003591">
    <property type="entry name" value="Leu-rich_rpt_typical-subtyp"/>
</dbReference>
<evidence type="ECO:0000256" key="5">
    <source>
        <dbReference type="ARBA" id="ARBA00023460"/>
    </source>
</evidence>
<evidence type="ECO:0000256" key="4">
    <source>
        <dbReference type="ARBA" id="ARBA00023242"/>
    </source>
</evidence>
<proteinExistence type="inferred from homology"/>
<comment type="subcellular location">
    <subcellularLocation>
        <location evidence="1">Nucleus</location>
    </subcellularLocation>
</comment>
<dbReference type="GO" id="GO:0005634">
    <property type="term" value="C:nucleus"/>
    <property type="evidence" value="ECO:0007669"/>
    <property type="project" value="UniProtKB-SubCell"/>
</dbReference>
<dbReference type="AlphaFoldDB" id="A0A8H3ETG1"/>
<dbReference type="InterPro" id="IPR025875">
    <property type="entry name" value="Leu-rich_rpt_4"/>
</dbReference>
<dbReference type="Pfam" id="PF12799">
    <property type="entry name" value="LRR_4"/>
    <property type="match status" value="1"/>
</dbReference>
<evidence type="ECO:0000256" key="1">
    <source>
        <dbReference type="ARBA" id="ARBA00004123"/>
    </source>
</evidence>
<dbReference type="PROSITE" id="PS51450">
    <property type="entry name" value="LRR"/>
    <property type="match status" value="8"/>
</dbReference>
<dbReference type="SMART" id="SM00365">
    <property type="entry name" value="LRR_SD22"/>
    <property type="match status" value="10"/>
</dbReference>
<evidence type="ECO:0000256" key="3">
    <source>
        <dbReference type="ARBA" id="ARBA00022737"/>
    </source>
</evidence>
<dbReference type="OrthoDB" id="266138at2759"/>
<keyword evidence="4" id="KW-0539">Nucleus</keyword>
<dbReference type="InterPro" id="IPR050576">
    <property type="entry name" value="Cilia_flagella_integrity"/>
</dbReference>
<evidence type="ECO:0000313" key="8">
    <source>
        <dbReference type="Proteomes" id="UP000664203"/>
    </source>
</evidence>
<evidence type="ECO:0000256" key="2">
    <source>
        <dbReference type="ARBA" id="ARBA00022614"/>
    </source>
</evidence>
<sequence length="400" mass="45389">MDTSTDTPAEPPPPTNGTTSHDSKDWDGKLRVNRKAVVTNAEILSDPEYSDEDAPPVEQIVADEGKLAFVYSAFLLTGLVPDLLEDYEPDSDDIDLVHCRISSIPALHLERFNKVEKLCLRQNQILHVEMPPNLGPTLHEIDLYDNLISHIKGLESLINLTSLDLSFNKIKHIKNVDHLKELRDIYFVQNKIQKIEGLDGLARLRNLELAANRIREIENLDTLAGLEELWLGKNKITELKNISHLSNLKILSIQSNRLPKISGLSALTNLEELYISHNALTEISGLENNTNLRVLDISNNQISHLTNLKTQKHIEELWASSNLLISFEEVEKELADKKELNTVYFEMNPLQLKSPALYRNKIRLALPQIQQIDASTWTKFPLVSTSLCGQVLMTRQLMYE</sequence>
<comment type="similarity">
    <text evidence="5">Belongs to the SDS22 family.</text>
</comment>
<feature type="region of interest" description="Disordered" evidence="6">
    <location>
        <begin position="1"/>
        <end position="28"/>
    </location>
</feature>
<evidence type="ECO:0000256" key="6">
    <source>
        <dbReference type="SAM" id="MobiDB-lite"/>
    </source>
</evidence>
<evidence type="ECO:0000313" key="7">
    <source>
        <dbReference type="EMBL" id="CAF9911099.1"/>
    </source>
</evidence>